<dbReference type="RefSeq" id="XP_024345597.1">
    <property type="nucleotide sequence ID" value="XM_024499993.1"/>
</dbReference>
<dbReference type="GeneID" id="36346459"/>
<dbReference type="EMBL" id="APAU02000261">
    <property type="protein sequence ID" value="EUB54401.1"/>
    <property type="molecule type" value="Genomic_DNA"/>
</dbReference>
<gene>
    <name evidence="1" type="ORF">EGR_10744</name>
</gene>
<keyword evidence="2" id="KW-1185">Reference proteome</keyword>
<accession>W6U1I5</accession>
<proteinExistence type="predicted"/>
<dbReference type="CTD" id="36346459"/>
<comment type="caution">
    <text evidence="1">The sequence shown here is derived from an EMBL/GenBank/DDBJ whole genome shotgun (WGS) entry which is preliminary data.</text>
</comment>
<dbReference type="Proteomes" id="UP000019149">
    <property type="component" value="Unassembled WGS sequence"/>
</dbReference>
<evidence type="ECO:0000313" key="1">
    <source>
        <dbReference type="EMBL" id="EUB54401.1"/>
    </source>
</evidence>
<reference evidence="1 2" key="1">
    <citation type="journal article" date="2013" name="Nat. Genet.">
        <title>The genome of the hydatid tapeworm Echinococcus granulosus.</title>
        <authorList>
            <person name="Zheng H."/>
            <person name="Zhang W."/>
            <person name="Zhang L."/>
            <person name="Zhang Z."/>
            <person name="Li J."/>
            <person name="Lu G."/>
            <person name="Zhu Y."/>
            <person name="Wang Y."/>
            <person name="Huang Y."/>
            <person name="Liu J."/>
            <person name="Kang H."/>
            <person name="Chen J."/>
            <person name="Wang L."/>
            <person name="Chen A."/>
            <person name="Yu S."/>
            <person name="Gao Z."/>
            <person name="Jin L."/>
            <person name="Gu W."/>
            <person name="Wang Z."/>
            <person name="Zhao L."/>
            <person name="Shi B."/>
            <person name="Wen H."/>
            <person name="Lin R."/>
            <person name="Jones M.K."/>
            <person name="Brejova B."/>
            <person name="Vinar T."/>
            <person name="Zhao G."/>
            <person name="McManus D.P."/>
            <person name="Chen Z."/>
            <person name="Zhou Y."/>
            <person name="Wang S."/>
        </authorList>
    </citation>
    <scope>NUCLEOTIDE SEQUENCE [LARGE SCALE GENOMIC DNA]</scope>
</reference>
<organism evidence="1 2">
    <name type="scientific">Echinococcus granulosus</name>
    <name type="common">Hydatid tapeworm</name>
    <dbReference type="NCBI Taxonomy" id="6210"/>
    <lineage>
        <taxon>Eukaryota</taxon>
        <taxon>Metazoa</taxon>
        <taxon>Spiralia</taxon>
        <taxon>Lophotrochozoa</taxon>
        <taxon>Platyhelminthes</taxon>
        <taxon>Cestoda</taxon>
        <taxon>Eucestoda</taxon>
        <taxon>Cyclophyllidea</taxon>
        <taxon>Taeniidae</taxon>
        <taxon>Echinococcus</taxon>
        <taxon>Echinococcus granulosus group</taxon>
    </lineage>
</organism>
<dbReference type="KEGG" id="egl:EGR_10744"/>
<name>W6U1I5_ECHGR</name>
<evidence type="ECO:0000313" key="2">
    <source>
        <dbReference type="Proteomes" id="UP000019149"/>
    </source>
</evidence>
<dbReference type="AlphaFoldDB" id="W6U1I5"/>
<protein>
    <submittedName>
        <fullName evidence="1">Uncharacterized protein</fullName>
    </submittedName>
</protein>
<sequence>MNVLQLKYLNPSCGILLRRQSSGKMHSLDFDFSLQGGWFYLGTLSRFLGLNHRNSPQSDCVNLS</sequence>